<organism evidence="12 13">
    <name type="scientific">Microcaecilia unicolor</name>
    <dbReference type="NCBI Taxonomy" id="1415580"/>
    <lineage>
        <taxon>Eukaryota</taxon>
        <taxon>Metazoa</taxon>
        <taxon>Chordata</taxon>
        <taxon>Craniata</taxon>
        <taxon>Vertebrata</taxon>
        <taxon>Euteleostomi</taxon>
        <taxon>Amphibia</taxon>
        <taxon>Gymnophiona</taxon>
        <taxon>Siphonopidae</taxon>
        <taxon>Microcaecilia</taxon>
    </lineage>
</organism>
<evidence type="ECO:0000313" key="13">
    <source>
        <dbReference type="RefSeq" id="XP_030065459.1"/>
    </source>
</evidence>
<evidence type="ECO:0000259" key="11">
    <source>
        <dbReference type="Pfam" id="PF05644"/>
    </source>
</evidence>
<keyword evidence="7 9" id="KW-0472">Membrane</keyword>
<keyword evidence="6 9" id="KW-0496">Mitochondrion</keyword>
<evidence type="ECO:0000256" key="1">
    <source>
        <dbReference type="ARBA" id="ARBA00009806"/>
    </source>
</evidence>
<evidence type="ECO:0000313" key="12">
    <source>
        <dbReference type="Proteomes" id="UP000515156"/>
    </source>
</evidence>
<dbReference type="PANTHER" id="PTHR16501">
    <property type="entry name" value="TRANSPORT AND GOLGI ORGANIZATION PROTEIN 11"/>
    <property type="match status" value="1"/>
</dbReference>
<evidence type="ECO:0000256" key="7">
    <source>
        <dbReference type="ARBA" id="ARBA00023136"/>
    </source>
</evidence>
<dbReference type="PANTHER" id="PTHR16501:SF16">
    <property type="entry name" value="MITOCHONDRIAL FISSION FACTOR"/>
    <property type="match status" value="1"/>
</dbReference>
<proteinExistence type="inferred from homology"/>
<feature type="transmembrane region" description="Helical" evidence="9">
    <location>
        <begin position="252"/>
        <end position="270"/>
    </location>
</feature>
<dbReference type="GO" id="GO:0005741">
    <property type="term" value="C:mitochondrial outer membrane"/>
    <property type="evidence" value="ECO:0007669"/>
    <property type="project" value="UniProtKB-SubCell"/>
</dbReference>
<evidence type="ECO:0000256" key="9">
    <source>
        <dbReference type="RuleBase" id="RU368040"/>
    </source>
</evidence>
<accession>A0A6P7YQQ4</accession>
<dbReference type="GO" id="GO:0090314">
    <property type="term" value="P:positive regulation of protein targeting to membrane"/>
    <property type="evidence" value="ECO:0007669"/>
    <property type="project" value="UniProtKB-UniRule"/>
</dbReference>
<feature type="region of interest" description="Disordered" evidence="10">
    <location>
        <begin position="111"/>
        <end position="140"/>
    </location>
</feature>
<protein>
    <recommendedName>
        <fullName evidence="9">Mitochondrial fission factor</fullName>
    </recommendedName>
</protein>
<dbReference type="RefSeq" id="XP_030065459.1">
    <property type="nucleotide sequence ID" value="XM_030209599.1"/>
</dbReference>
<keyword evidence="8 9" id="KW-0576">Peroxisome</keyword>
<keyword evidence="2 9" id="KW-0812">Transmembrane</keyword>
<keyword evidence="12" id="KW-1185">Reference proteome</keyword>
<evidence type="ECO:0000256" key="4">
    <source>
        <dbReference type="ARBA" id="ARBA00022989"/>
    </source>
</evidence>
<evidence type="ECO:0000256" key="6">
    <source>
        <dbReference type="ARBA" id="ARBA00023128"/>
    </source>
</evidence>
<dbReference type="InterPro" id="IPR008518">
    <property type="entry name" value="Mff/Tango-11"/>
</dbReference>
<gene>
    <name evidence="13" type="primary">LOC115474223</name>
</gene>
<dbReference type="AlphaFoldDB" id="A0A6P7YQQ4"/>
<dbReference type="Proteomes" id="UP000515156">
    <property type="component" value="Chromosome 7"/>
</dbReference>
<dbReference type="GO" id="GO:0006626">
    <property type="term" value="P:protein targeting to mitochondrion"/>
    <property type="evidence" value="ECO:0007669"/>
    <property type="project" value="TreeGrafter"/>
</dbReference>
<comment type="similarity">
    <text evidence="1 9">Belongs to the Tango11 family.</text>
</comment>
<evidence type="ECO:0000256" key="3">
    <source>
        <dbReference type="ARBA" id="ARBA00022787"/>
    </source>
</evidence>
<dbReference type="GO" id="GO:0000266">
    <property type="term" value="P:mitochondrial fission"/>
    <property type="evidence" value="ECO:0007669"/>
    <property type="project" value="UniProtKB-UniRule"/>
</dbReference>
<sequence length="272" mass="31211">MTAREPMDVDLSRMQCDLGFMEAINQSMQVPSRLKVAEESIQQDDAEIKDDPPLSFQMHIPNRISLVGMTDVSVRPFLLNQVQENSLVRAYDTIDHSTIGSVESPFLKVTTRSGMQKHQRKASLKKSKRERSESEHTSLTVRTVDQPHYRQEKHLTSAPHFPSFTENGKIYSLQNICRTVRFLGCLLSHRLQDSLHSPTLPSLQEVRSEYSDGHVKELGMLEVAAMRKQLNTISGRLQILEEERTGRHQKEVVIFSVLLTACFINAWLWLRR</sequence>
<comment type="function">
    <text evidence="9">Plays a role in mitochondrial and peroxisomal fission. Promotes the recruitment and association of the fission mediator dynamin-related protein 1 (DNM1L) to the mitochondrial surface.</text>
</comment>
<evidence type="ECO:0000256" key="8">
    <source>
        <dbReference type="ARBA" id="ARBA00023140"/>
    </source>
</evidence>
<dbReference type="GO" id="GO:0005777">
    <property type="term" value="C:peroxisome"/>
    <property type="evidence" value="ECO:0007669"/>
    <property type="project" value="UniProtKB-SubCell"/>
</dbReference>
<keyword evidence="5" id="KW-0175">Coiled coil</keyword>
<dbReference type="Pfam" id="PF05644">
    <property type="entry name" value="Miff"/>
    <property type="match status" value="1"/>
</dbReference>
<keyword evidence="4 9" id="KW-1133">Transmembrane helix</keyword>
<keyword evidence="3 9" id="KW-1000">Mitochondrion outer membrane</keyword>
<dbReference type="GO" id="GO:0090141">
    <property type="term" value="P:positive regulation of mitochondrial fission"/>
    <property type="evidence" value="ECO:0007669"/>
    <property type="project" value="UniProtKB-UniRule"/>
</dbReference>
<reference evidence="13" key="1">
    <citation type="submission" date="2025-08" db="UniProtKB">
        <authorList>
            <consortium name="RefSeq"/>
        </authorList>
    </citation>
    <scope>IDENTIFICATION</scope>
</reference>
<comment type="subcellular location">
    <subcellularLocation>
        <location evidence="9">Mitochondrion outer membrane</location>
        <topology evidence="9">Single-pass type IV membrane protein</topology>
    </subcellularLocation>
    <subcellularLocation>
        <location evidence="9">Peroxisome</location>
    </subcellularLocation>
</comment>
<evidence type="ECO:0000256" key="10">
    <source>
        <dbReference type="SAM" id="MobiDB-lite"/>
    </source>
</evidence>
<dbReference type="InterPro" id="IPR039433">
    <property type="entry name" value="Mff-like_dom"/>
</dbReference>
<name>A0A6P7YQQ4_9AMPH</name>
<feature type="domain" description="Mff-like" evidence="11">
    <location>
        <begin position="10"/>
        <end position="272"/>
    </location>
</feature>
<evidence type="ECO:0000256" key="2">
    <source>
        <dbReference type="ARBA" id="ARBA00022692"/>
    </source>
</evidence>
<feature type="compositionally biased region" description="Basic residues" evidence="10">
    <location>
        <begin position="115"/>
        <end position="129"/>
    </location>
</feature>
<evidence type="ECO:0000256" key="5">
    <source>
        <dbReference type="ARBA" id="ARBA00023054"/>
    </source>
</evidence>
<dbReference type="GeneID" id="115474223"/>